<protein>
    <submittedName>
        <fullName evidence="2">Uncharacterized protein</fullName>
    </submittedName>
</protein>
<name>A0A939FGG6_9ACTN</name>
<evidence type="ECO:0000313" key="2">
    <source>
        <dbReference type="EMBL" id="MBO0516957.1"/>
    </source>
</evidence>
<evidence type="ECO:0000256" key="1">
    <source>
        <dbReference type="SAM" id="MobiDB-lite"/>
    </source>
</evidence>
<accession>A0A939FGG6</accession>
<dbReference type="EMBL" id="JAFLRJ010000475">
    <property type="protein sequence ID" value="MBO0516957.1"/>
    <property type="molecule type" value="Genomic_DNA"/>
</dbReference>
<dbReference type="AlphaFoldDB" id="A0A939FGG6"/>
<feature type="region of interest" description="Disordered" evidence="1">
    <location>
        <begin position="130"/>
        <end position="156"/>
    </location>
</feature>
<dbReference type="RefSeq" id="WP_206968824.1">
    <property type="nucleotide sequence ID" value="NZ_BAAAJJ010000003.1"/>
</dbReference>
<feature type="compositionally biased region" description="Basic and acidic residues" evidence="1">
    <location>
        <begin position="144"/>
        <end position="154"/>
    </location>
</feature>
<sequence length="360" mass="38716">MVHAHDHRSASAQRTAKEPRKSEAPATSRHSALAALQRTAGNAAVTRAVQRYTEGPAAEGFDKLSTNGSIGVRGRYEAYATGALIEEARGRLTATGAPITLERGPTAETAGGVTLYRVLPVYVSAQRIPPGSDPAYEPVAGESEEQRKDKRKQYNDPQRLPALAVRVASLAAKVQAAKADPAALFGEVSRLALDAMGVSVLGDPAFQAMSPTPTLKTVMTFMRQFNGWFSEQLPGMRRQEKDPDELLISLPNDCKAAAAQLLGADPTGLSQVRESPQVGENHYIKFDSSLDTGWNNHFAAVILRDGGDTLTYETAADSNSVVQHGKSLGYFAMYGAHGTDESFASTLKAQNEEYRTRQQP</sequence>
<proteinExistence type="predicted"/>
<gene>
    <name evidence="2" type="ORF">J0695_35120</name>
</gene>
<reference evidence="2" key="1">
    <citation type="submission" date="2021-03" db="EMBL/GenBank/DDBJ databases">
        <title>Streptomyces poriferae sp. nov., a novel marine sponge-derived Actinobacteria species with anti-MRSA activity.</title>
        <authorList>
            <person name="Sandoval-Powers M."/>
            <person name="Kralova S."/>
            <person name="Nguyen G.-S."/>
            <person name="Fawwal D."/>
            <person name="Degnes K."/>
            <person name="Klinkenberg G."/>
            <person name="Sletta H."/>
            <person name="Wentzel A."/>
            <person name="Liles M.R."/>
        </authorList>
    </citation>
    <scope>NUCLEOTIDE SEQUENCE</scope>
    <source>
        <strain evidence="2">DSM 41794</strain>
    </source>
</reference>
<evidence type="ECO:0000313" key="3">
    <source>
        <dbReference type="Proteomes" id="UP000664167"/>
    </source>
</evidence>
<keyword evidence="3" id="KW-1185">Reference proteome</keyword>
<dbReference type="Proteomes" id="UP000664167">
    <property type="component" value="Unassembled WGS sequence"/>
</dbReference>
<comment type="caution">
    <text evidence="2">The sequence shown here is derived from an EMBL/GenBank/DDBJ whole genome shotgun (WGS) entry which is preliminary data.</text>
</comment>
<organism evidence="2 3">
    <name type="scientific">Streptomyces beijiangensis</name>
    <dbReference type="NCBI Taxonomy" id="163361"/>
    <lineage>
        <taxon>Bacteria</taxon>
        <taxon>Bacillati</taxon>
        <taxon>Actinomycetota</taxon>
        <taxon>Actinomycetes</taxon>
        <taxon>Kitasatosporales</taxon>
        <taxon>Streptomycetaceae</taxon>
        <taxon>Streptomyces</taxon>
    </lineage>
</organism>
<feature type="region of interest" description="Disordered" evidence="1">
    <location>
        <begin position="1"/>
        <end position="32"/>
    </location>
</feature>